<evidence type="ECO:0000313" key="2">
    <source>
        <dbReference type="Proteomes" id="UP000324222"/>
    </source>
</evidence>
<comment type="caution">
    <text evidence="1">The sequence shown here is derived from an EMBL/GenBank/DDBJ whole genome shotgun (WGS) entry which is preliminary data.</text>
</comment>
<accession>A0A5B7KDU1</accession>
<proteinExistence type="predicted"/>
<gene>
    <name evidence="1" type="ORF">E2C01_098281</name>
</gene>
<name>A0A5B7KDU1_PORTR</name>
<sequence length="78" mass="8794">MCPVSRPPSFLTPSFSSSVTCLVMSLPCVLTPRRRVNSSLALPPSVRAVIVMNLKRQWMSCLLTMKRCSPWIYHPSRS</sequence>
<evidence type="ECO:0000313" key="1">
    <source>
        <dbReference type="EMBL" id="MPD02685.1"/>
    </source>
</evidence>
<dbReference type="AlphaFoldDB" id="A0A5B7KDU1"/>
<dbReference type="Proteomes" id="UP000324222">
    <property type="component" value="Unassembled WGS sequence"/>
</dbReference>
<keyword evidence="2" id="KW-1185">Reference proteome</keyword>
<reference evidence="1 2" key="1">
    <citation type="submission" date="2019-05" db="EMBL/GenBank/DDBJ databases">
        <title>Another draft genome of Portunus trituberculatus and its Hox gene families provides insights of decapod evolution.</title>
        <authorList>
            <person name="Jeong J.-H."/>
            <person name="Song I."/>
            <person name="Kim S."/>
            <person name="Choi T."/>
            <person name="Kim D."/>
            <person name="Ryu S."/>
            <person name="Kim W."/>
        </authorList>
    </citation>
    <scope>NUCLEOTIDE SEQUENCE [LARGE SCALE GENOMIC DNA]</scope>
    <source>
        <tissue evidence="1">Muscle</tissue>
    </source>
</reference>
<dbReference type="EMBL" id="VSRR010132650">
    <property type="protein sequence ID" value="MPD02685.1"/>
    <property type="molecule type" value="Genomic_DNA"/>
</dbReference>
<protein>
    <submittedName>
        <fullName evidence="1">Uncharacterized protein</fullName>
    </submittedName>
</protein>
<organism evidence="1 2">
    <name type="scientific">Portunus trituberculatus</name>
    <name type="common">Swimming crab</name>
    <name type="synonym">Neptunus trituberculatus</name>
    <dbReference type="NCBI Taxonomy" id="210409"/>
    <lineage>
        <taxon>Eukaryota</taxon>
        <taxon>Metazoa</taxon>
        <taxon>Ecdysozoa</taxon>
        <taxon>Arthropoda</taxon>
        <taxon>Crustacea</taxon>
        <taxon>Multicrustacea</taxon>
        <taxon>Malacostraca</taxon>
        <taxon>Eumalacostraca</taxon>
        <taxon>Eucarida</taxon>
        <taxon>Decapoda</taxon>
        <taxon>Pleocyemata</taxon>
        <taxon>Brachyura</taxon>
        <taxon>Eubrachyura</taxon>
        <taxon>Portunoidea</taxon>
        <taxon>Portunidae</taxon>
        <taxon>Portuninae</taxon>
        <taxon>Portunus</taxon>
    </lineage>
</organism>